<evidence type="ECO:0000313" key="2">
    <source>
        <dbReference type="Proteomes" id="UP000001194"/>
    </source>
</evidence>
<dbReference type="AlphaFoldDB" id="B0DL00"/>
<name>B0DL00_LACBS</name>
<dbReference type="HOGENOM" id="CLU_2740468_0_0_1"/>
<dbReference type="Proteomes" id="UP000001194">
    <property type="component" value="Unassembled WGS sequence"/>
</dbReference>
<dbReference type="OrthoDB" id="64353at2759"/>
<accession>B0DL00</accession>
<keyword evidence="2" id="KW-1185">Reference proteome</keyword>
<sequence length="71" mass="8168">MAMNGGSVSVWDIRSKVPFRTFTETPWPRDSYWPQRYPQFSSGNFGKETLVFVEVISILSTSMTPILQSFM</sequence>
<dbReference type="EMBL" id="DS547116">
    <property type="protein sequence ID" value="EDR04827.1"/>
    <property type="molecule type" value="Genomic_DNA"/>
</dbReference>
<dbReference type="KEGG" id="lbc:LACBIDRAFT_304122"/>
<reference evidence="1 2" key="1">
    <citation type="journal article" date="2008" name="Nature">
        <title>The genome of Laccaria bicolor provides insights into mycorrhizal symbiosis.</title>
        <authorList>
            <person name="Martin F."/>
            <person name="Aerts A."/>
            <person name="Ahren D."/>
            <person name="Brun A."/>
            <person name="Danchin E.G.J."/>
            <person name="Duchaussoy F."/>
            <person name="Gibon J."/>
            <person name="Kohler A."/>
            <person name="Lindquist E."/>
            <person name="Pereda V."/>
            <person name="Salamov A."/>
            <person name="Shapiro H.J."/>
            <person name="Wuyts J."/>
            <person name="Blaudez D."/>
            <person name="Buee M."/>
            <person name="Brokstein P."/>
            <person name="Canbaeck B."/>
            <person name="Cohen D."/>
            <person name="Courty P.E."/>
            <person name="Coutinho P.M."/>
            <person name="Delaruelle C."/>
            <person name="Detter J.C."/>
            <person name="Deveau A."/>
            <person name="DiFazio S."/>
            <person name="Duplessis S."/>
            <person name="Fraissinet-Tachet L."/>
            <person name="Lucic E."/>
            <person name="Frey-Klett P."/>
            <person name="Fourrey C."/>
            <person name="Feussner I."/>
            <person name="Gay G."/>
            <person name="Grimwood J."/>
            <person name="Hoegger P.J."/>
            <person name="Jain P."/>
            <person name="Kilaru S."/>
            <person name="Labbe J."/>
            <person name="Lin Y.C."/>
            <person name="Legue V."/>
            <person name="Le Tacon F."/>
            <person name="Marmeisse R."/>
            <person name="Melayah D."/>
            <person name="Montanini B."/>
            <person name="Muratet M."/>
            <person name="Nehls U."/>
            <person name="Niculita-Hirzel H."/>
            <person name="Oudot-Le Secq M.P."/>
            <person name="Peter M."/>
            <person name="Quesneville H."/>
            <person name="Rajashekar B."/>
            <person name="Reich M."/>
            <person name="Rouhier N."/>
            <person name="Schmutz J."/>
            <person name="Yin T."/>
            <person name="Chalot M."/>
            <person name="Henrissat B."/>
            <person name="Kuees U."/>
            <person name="Lucas S."/>
            <person name="Van de Peer Y."/>
            <person name="Podila G.K."/>
            <person name="Polle A."/>
            <person name="Pukkila P.J."/>
            <person name="Richardson P.M."/>
            <person name="Rouze P."/>
            <person name="Sanders I.R."/>
            <person name="Stajich J.E."/>
            <person name="Tunlid A."/>
            <person name="Tuskan G."/>
            <person name="Grigoriev I.V."/>
        </authorList>
    </citation>
    <scope>NUCLEOTIDE SEQUENCE [LARGE SCALE GENOMIC DNA]</scope>
    <source>
        <strain evidence="2">S238N-H82 / ATCC MYA-4686</strain>
    </source>
</reference>
<evidence type="ECO:0000313" key="1">
    <source>
        <dbReference type="EMBL" id="EDR04827.1"/>
    </source>
</evidence>
<gene>
    <name evidence="1" type="ORF">LACBIDRAFT_304122</name>
</gene>
<organism evidence="2">
    <name type="scientific">Laccaria bicolor (strain S238N-H82 / ATCC MYA-4686)</name>
    <name type="common">Bicoloured deceiver</name>
    <name type="synonym">Laccaria laccata var. bicolor</name>
    <dbReference type="NCBI Taxonomy" id="486041"/>
    <lineage>
        <taxon>Eukaryota</taxon>
        <taxon>Fungi</taxon>
        <taxon>Dikarya</taxon>
        <taxon>Basidiomycota</taxon>
        <taxon>Agaricomycotina</taxon>
        <taxon>Agaricomycetes</taxon>
        <taxon>Agaricomycetidae</taxon>
        <taxon>Agaricales</taxon>
        <taxon>Agaricineae</taxon>
        <taxon>Hydnangiaceae</taxon>
        <taxon>Laccaria</taxon>
    </lineage>
</organism>
<dbReference type="RefSeq" id="XP_001884651.1">
    <property type="nucleotide sequence ID" value="XM_001884616.1"/>
</dbReference>
<dbReference type="InParanoid" id="B0DL00"/>
<proteinExistence type="predicted"/>
<protein>
    <submittedName>
        <fullName evidence="1">Predicted protein</fullName>
    </submittedName>
</protein>
<dbReference type="GeneID" id="6080262"/>